<dbReference type="AlphaFoldDB" id="A0A0L0S2I7"/>
<name>A0A0L0S2I7_ALLM3</name>
<reference evidence="2" key="2">
    <citation type="submission" date="2009-11" db="EMBL/GenBank/DDBJ databases">
        <title>The Genome Sequence of Allomyces macrogynus strain ATCC 38327.</title>
        <authorList>
            <consortium name="The Broad Institute Genome Sequencing Platform"/>
            <person name="Russ C."/>
            <person name="Cuomo C."/>
            <person name="Shea T."/>
            <person name="Young S.K."/>
            <person name="Zeng Q."/>
            <person name="Koehrsen M."/>
            <person name="Haas B."/>
            <person name="Borodovsky M."/>
            <person name="Guigo R."/>
            <person name="Alvarado L."/>
            <person name="Berlin A."/>
            <person name="Borenstein D."/>
            <person name="Chen Z."/>
            <person name="Engels R."/>
            <person name="Freedman E."/>
            <person name="Gellesch M."/>
            <person name="Goldberg J."/>
            <person name="Griggs A."/>
            <person name="Gujja S."/>
            <person name="Heiman D."/>
            <person name="Hepburn T."/>
            <person name="Howarth C."/>
            <person name="Jen D."/>
            <person name="Larson L."/>
            <person name="Lewis B."/>
            <person name="Mehta T."/>
            <person name="Park D."/>
            <person name="Pearson M."/>
            <person name="Roberts A."/>
            <person name="Saif S."/>
            <person name="Shenoy N."/>
            <person name="Sisk P."/>
            <person name="Stolte C."/>
            <person name="Sykes S."/>
            <person name="Walk T."/>
            <person name="White J."/>
            <person name="Yandava C."/>
            <person name="Burger G."/>
            <person name="Gray M.W."/>
            <person name="Holland P.W.H."/>
            <person name="King N."/>
            <person name="Lang F.B.F."/>
            <person name="Roger A.J."/>
            <person name="Ruiz-Trillo I."/>
            <person name="Lander E."/>
            <person name="Nusbaum C."/>
        </authorList>
    </citation>
    <scope>NUCLEOTIDE SEQUENCE [LARGE SCALE GENOMIC DNA]</scope>
    <source>
        <strain evidence="2">ATCC 38327</strain>
    </source>
</reference>
<dbReference type="OrthoDB" id="5600273at2759"/>
<sequence length="190" mass="21223">MHEDDDVDLDEDEDDAALESRFNKLDVTDCDEDEAVSVTFDLAHNTVRILPRDSGKAWKKLDKQLAAAGITTAVTRAFACYHLYEFHGEPVLALDAPVTPNARELALQRTPARSALKPVVNDLCVDHVRVARMCHVEDLEPEKAILLAWRDDWEIGMPVPDMEMPVRKSRRRRLLEEAAAKAAAALAAEP</sequence>
<reference evidence="1 2" key="1">
    <citation type="submission" date="2009-11" db="EMBL/GenBank/DDBJ databases">
        <title>Annotation of Allomyces macrogynus ATCC 38327.</title>
        <authorList>
            <consortium name="The Broad Institute Genome Sequencing Platform"/>
            <person name="Russ C."/>
            <person name="Cuomo C."/>
            <person name="Burger G."/>
            <person name="Gray M.W."/>
            <person name="Holland P.W.H."/>
            <person name="King N."/>
            <person name="Lang F.B.F."/>
            <person name="Roger A.J."/>
            <person name="Ruiz-Trillo I."/>
            <person name="Young S.K."/>
            <person name="Zeng Q."/>
            <person name="Gargeya S."/>
            <person name="Fitzgerald M."/>
            <person name="Haas B."/>
            <person name="Abouelleil A."/>
            <person name="Alvarado L."/>
            <person name="Arachchi H.M."/>
            <person name="Berlin A."/>
            <person name="Chapman S.B."/>
            <person name="Gearin G."/>
            <person name="Goldberg J."/>
            <person name="Griggs A."/>
            <person name="Gujja S."/>
            <person name="Hansen M."/>
            <person name="Heiman D."/>
            <person name="Howarth C."/>
            <person name="Larimer J."/>
            <person name="Lui A."/>
            <person name="MacDonald P.J.P."/>
            <person name="McCowen C."/>
            <person name="Montmayeur A."/>
            <person name="Murphy C."/>
            <person name="Neiman D."/>
            <person name="Pearson M."/>
            <person name="Priest M."/>
            <person name="Roberts A."/>
            <person name="Saif S."/>
            <person name="Shea T."/>
            <person name="Sisk P."/>
            <person name="Stolte C."/>
            <person name="Sykes S."/>
            <person name="Wortman J."/>
            <person name="Nusbaum C."/>
            <person name="Birren B."/>
        </authorList>
    </citation>
    <scope>NUCLEOTIDE SEQUENCE [LARGE SCALE GENOMIC DNA]</scope>
    <source>
        <strain evidence="1 2">ATCC 38327</strain>
    </source>
</reference>
<dbReference type="VEuPathDB" id="FungiDB:AMAG_02371"/>
<keyword evidence="2" id="KW-1185">Reference proteome</keyword>
<evidence type="ECO:0000313" key="2">
    <source>
        <dbReference type="Proteomes" id="UP000054350"/>
    </source>
</evidence>
<protein>
    <submittedName>
        <fullName evidence="1">Uncharacterized protein</fullName>
    </submittedName>
</protein>
<accession>A0A0L0S2I7</accession>
<dbReference type="Proteomes" id="UP000054350">
    <property type="component" value="Unassembled WGS sequence"/>
</dbReference>
<evidence type="ECO:0000313" key="1">
    <source>
        <dbReference type="EMBL" id="KNE56574.1"/>
    </source>
</evidence>
<organism evidence="1 2">
    <name type="scientific">Allomyces macrogynus (strain ATCC 38327)</name>
    <name type="common">Allomyces javanicus var. macrogynus</name>
    <dbReference type="NCBI Taxonomy" id="578462"/>
    <lineage>
        <taxon>Eukaryota</taxon>
        <taxon>Fungi</taxon>
        <taxon>Fungi incertae sedis</taxon>
        <taxon>Blastocladiomycota</taxon>
        <taxon>Blastocladiomycetes</taxon>
        <taxon>Blastocladiales</taxon>
        <taxon>Blastocladiaceae</taxon>
        <taxon>Allomyces</taxon>
    </lineage>
</organism>
<dbReference type="EMBL" id="GG745330">
    <property type="protein sequence ID" value="KNE56574.1"/>
    <property type="molecule type" value="Genomic_DNA"/>
</dbReference>
<gene>
    <name evidence="1" type="ORF">AMAG_02371</name>
</gene>
<proteinExistence type="predicted"/>